<protein>
    <recommendedName>
        <fullName evidence="4">Integrase catalytic domain-containing protein</fullName>
    </recommendedName>
</protein>
<evidence type="ECO:0000256" key="3">
    <source>
        <dbReference type="SAM" id="MobiDB-lite"/>
    </source>
</evidence>
<dbReference type="ExpressionAtlas" id="A0A2K3LUD5">
    <property type="expression patterns" value="baseline"/>
</dbReference>
<feature type="region of interest" description="Disordered" evidence="3">
    <location>
        <begin position="165"/>
        <end position="204"/>
    </location>
</feature>
<name>A0A2K3LUD5_TRIPR</name>
<dbReference type="InterPro" id="IPR013103">
    <property type="entry name" value="RVT_2"/>
</dbReference>
<keyword evidence="2" id="KW-0378">Hydrolase</keyword>
<evidence type="ECO:0000313" key="5">
    <source>
        <dbReference type="EMBL" id="PNX82140.1"/>
    </source>
</evidence>
<evidence type="ECO:0000256" key="1">
    <source>
        <dbReference type="ARBA" id="ARBA00022723"/>
    </source>
</evidence>
<evidence type="ECO:0000313" key="6">
    <source>
        <dbReference type="Proteomes" id="UP000236291"/>
    </source>
</evidence>
<dbReference type="EMBL" id="ASHM01041351">
    <property type="protein sequence ID" value="PNX82140.1"/>
    <property type="molecule type" value="Genomic_DNA"/>
</dbReference>
<accession>A0A2K3LUD5</accession>
<feature type="compositionally biased region" description="Polar residues" evidence="3">
    <location>
        <begin position="192"/>
        <end position="204"/>
    </location>
</feature>
<dbReference type="SUPFAM" id="SSF56672">
    <property type="entry name" value="DNA/RNA polymerases"/>
    <property type="match status" value="1"/>
</dbReference>
<dbReference type="GO" id="GO:0003676">
    <property type="term" value="F:nucleic acid binding"/>
    <property type="evidence" value="ECO:0007669"/>
    <property type="project" value="InterPro"/>
</dbReference>
<dbReference type="GO" id="GO:0046872">
    <property type="term" value="F:metal ion binding"/>
    <property type="evidence" value="ECO:0007669"/>
    <property type="project" value="UniProtKB-KW"/>
</dbReference>
<dbReference type="InterPro" id="IPR039537">
    <property type="entry name" value="Retrotran_Ty1/copia-like"/>
</dbReference>
<dbReference type="PANTHER" id="PTHR42648:SF31">
    <property type="entry name" value="RNA-DIRECTED DNA POLYMERASE"/>
    <property type="match status" value="1"/>
</dbReference>
<feature type="region of interest" description="Disordered" evidence="3">
    <location>
        <begin position="222"/>
        <end position="256"/>
    </location>
</feature>
<reference evidence="5 6" key="1">
    <citation type="journal article" date="2014" name="Am. J. Bot.">
        <title>Genome assembly and annotation for red clover (Trifolium pratense; Fabaceae).</title>
        <authorList>
            <person name="Istvanek J."/>
            <person name="Jaros M."/>
            <person name="Krenek A."/>
            <person name="Repkova J."/>
        </authorList>
    </citation>
    <scope>NUCLEOTIDE SEQUENCE [LARGE SCALE GENOMIC DNA]</scope>
    <source>
        <strain evidence="6">cv. Tatra</strain>
        <tissue evidence="5">Young leaves</tissue>
    </source>
</reference>
<dbReference type="AlphaFoldDB" id="A0A2K3LUD5"/>
<dbReference type="PROSITE" id="PS50994">
    <property type="entry name" value="INTEGRASE"/>
    <property type="match status" value="1"/>
</dbReference>
<dbReference type="InterPro" id="IPR012337">
    <property type="entry name" value="RNaseH-like_sf"/>
</dbReference>
<dbReference type="InterPro" id="IPR036397">
    <property type="entry name" value="RNaseH_sf"/>
</dbReference>
<evidence type="ECO:0000256" key="2">
    <source>
        <dbReference type="ARBA" id="ARBA00022801"/>
    </source>
</evidence>
<evidence type="ECO:0000259" key="4">
    <source>
        <dbReference type="PROSITE" id="PS50994"/>
    </source>
</evidence>
<dbReference type="Pfam" id="PF25597">
    <property type="entry name" value="SH3_retrovirus"/>
    <property type="match status" value="1"/>
</dbReference>
<gene>
    <name evidence="5" type="ORF">L195_g038168</name>
</gene>
<feature type="domain" description="Integrase catalytic" evidence="4">
    <location>
        <begin position="1"/>
        <end position="83"/>
    </location>
</feature>
<dbReference type="GO" id="GO:0015074">
    <property type="term" value="P:DNA integration"/>
    <property type="evidence" value="ECO:0007669"/>
    <property type="project" value="InterPro"/>
</dbReference>
<dbReference type="PANTHER" id="PTHR42648">
    <property type="entry name" value="TRANSPOSASE, PUTATIVE-RELATED"/>
    <property type="match status" value="1"/>
</dbReference>
<feature type="non-terminal residue" evidence="5">
    <location>
        <position position="493"/>
    </location>
</feature>
<dbReference type="InterPro" id="IPR057670">
    <property type="entry name" value="SH3_retrovirus"/>
</dbReference>
<dbReference type="Pfam" id="PF07727">
    <property type="entry name" value="RVT_2"/>
    <property type="match status" value="1"/>
</dbReference>
<feature type="compositionally biased region" description="Pro residues" evidence="3">
    <location>
        <begin position="232"/>
        <end position="243"/>
    </location>
</feature>
<keyword evidence="1" id="KW-0479">Metal-binding</keyword>
<dbReference type="InterPro" id="IPR043502">
    <property type="entry name" value="DNA/RNA_pol_sf"/>
</dbReference>
<dbReference type="Proteomes" id="UP000236291">
    <property type="component" value="Unassembled WGS sequence"/>
</dbReference>
<organism evidence="5 6">
    <name type="scientific">Trifolium pratense</name>
    <name type="common">Red clover</name>
    <dbReference type="NCBI Taxonomy" id="57577"/>
    <lineage>
        <taxon>Eukaryota</taxon>
        <taxon>Viridiplantae</taxon>
        <taxon>Streptophyta</taxon>
        <taxon>Embryophyta</taxon>
        <taxon>Tracheophyta</taxon>
        <taxon>Spermatophyta</taxon>
        <taxon>Magnoliopsida</taxon>
        <taxon>eudicotyledons</taxon>
        <taxon>Gunneridae</taxon>
        <taxon>Pentapetalae</taxon>
        <taxon>rosids</taxon>
        <taxon>fabids</taxon>
        <taxon>Fabales</taxon>
        <taxon>Fabaceae</taxon>
        <taxon>Papilionoideae</taxon>
        <taxon>50 kb inversion clade</taxon>
        <taxon>NPAAA clade</taxon>
        <taxon>Hologalegina</taxon>
        <taxon>IRL clade</taxon>
        <taxon>Trifolieae</taxon>
        <taxon>Trifolium</taxon>
    </lineage>
</organism>
<proteinExistence type="predicted"/>
<reference evidence="5 6" key="2">
    <citation type="journal article" date="2017" name="Front. Plant Sci.">
        <title>Gene Classification and Mining of Molecular Markers Useful in Red Clover (Trifolium pratense) Breeding.</title>
        <authorList>
            <person name="Istvanek J."/>
            <person name="Dluhosova J."/>
            <person name="Dluhos P."/>
            <person name="Patkova L."/>
            <person name="Nedelnik J."/>
            <person name="Repkova J."/>
        </authorList>
    </citation>
    <scope>NUCLEOTIDE SEQUENCE [LARGE SCALE GENOMIC DNA]</scope>
    <source>
        <strain evidence="6">cv. Tatra</strain>
        <tissue evidence="5">Young leaves</tissue>
    </source>
</reference>
<dbReference type="InterPro" id="IPR001584">
    <property type="entry name" value="Integrase_cat-core"/>
</dbReference>
<dbReference type="STRING" id="57577.A0A2K3LUD5"/>
<sequence>MESYFNEHGIIFHHTCPYTPQENGVVERKHRHLLNVARALRFQANLPLKYWGENIQTACYLINRLPTPLLSLKTPYELLHGAPPSYSHIRTFGCLCYATNLNPKHKFDARAKRCIFIGYPQGQKGYKVLCLESRRIFTSRDVLFHETTFPFSHEPLEIQDDQIVLPNPSIHNPSTEPDLPTLTHHTEPSPLNPTSQAMDTPSQDHILNSNIQPILQETIDRTLSSPNNTTTTPPPPPPPPPPALRRSNHITKPPPLLQDYHTYHATLLDPGPISSSTTLSTRHPLQRYVSYSQLSTSHKKFVHNISHLVEPTSYEQACTDAKWVAAMQSEIDALEANHTWTMVPLPTGHRAIGCKWIYKIKYQSDGSIERYKARLVAKGFTQREGIDYKETFAPVAKLVTVRCLLTVAAVRNWHLHQMDVQNAFLHGDLLEEVYMQPPPGFRRQGEKLVCRLHKSLYGLKQASRSWFQKFASSVANMGFQQSKADYSLFIKVD</sequence>
<dbReference type="SUPFAM" id="SSF53098">
    <property type="entry name" value="Ribonuclease H-like"/>
    <property type="match status" value="1"/>
</dbReference>
<comment type="caution">
    <text evidence="5">The sequence shown here is derived from an EMBL/GenBank/DDBJ whole genome shotgun (WGS) entry which is preliminary data.</text>
</comment>
<dbReference type="GO" id="GO:0016787">
    <property type="term" value="F:hydrolase activity"/>
    <property type="evidence" value="ECO:0007669"/>
    <property type="project" value="UniProtKB-KW"/>
</dbReference>
<dbReference type="Gene3D" id="3.30.420.10">
    <property type="entry name" value="Ribonuclease H-like superfamily/Ribonuclease H"/>
    <property type="match status" value="1"/>
</dbReference>